<keyword evidence="2" id="KW-0863">Zinc-finger</keyword>
<feature type="region of interest" description="Disordered" evidence="5">
    <location>
        <begin position="111"/>
        <end position="157"/>
    </location>
</feature>
<evidence type="ECO:0000256" key="1">
    <source>
        <dbReference type="ARBA" id="ARBA00022723"/>
    </source>
</evidence>
<dbReference type="InterPro" id="IPR037187">
    <property type="entry name" value="DnaK_N"/>
</dbReference>
<dbReference type="RefSeq" id="WP_176764610.1">
    <property type="nucleotide sequence ID" value="NZ_FNEN01000003.1"/>
</dbReference>
<dbReference type="EMBL" id="FNEN01000003">
    <property type="protein sequence ID" value="SDI53715.1"/>
    <property type="molecule type" value="Genomic_DNA"/>
</dbReference>
<organism evidence="7 8">
    <name type="scientific">Natribacillus halophilus</name>
    <dbReference type="NCBI Taxonomy" id="549003"/>
    <lineage>
        <taxon>Bacteria</taxon>
        <taxon>Bacillati</taxon>
        <taxon>Bacillota</taxon>
        <taxon>Bacilli</taxon>
        <taxon>Bacillales</taxon>
        <taxon>Bacillaceae</taxon>
        <taxon>Natribacillus</taxon>
    </lineage>
</organism>
<evidence type="ECO:0000256" key="4">
    <source>
        <dbReference type="PROSITE-ProRule" id="PRU00510"/>
    </source>
</evidence>
<dbReference type="GO" id="GO:0008270">
    <property type="term" value="F:zinc ion binding"/>
    <property type="evidence" value="ECO:0007669"/>
    <property type="project" value="UniProtKB-KW"/>
</dbReference>
<sequence>MISQDEMHTLKKRLLEMKQDIETQFEHADRPEETGELSQSDNHPGDQATELHEQQKNVALHNQSRQQLADIHHALQAIEDGHYGRCEVCDEPIPYERLELVPETMRCVRHADQEATDTERPAEEDSLDASLQEKNFDRANTWETASEHGTSRSPSDM</sequence>
<feature type="region of interest" description="Disordered" evidence="5">
    <location>
        <begin position="21"/>
        <end position="55"/>
    </location>
</feature>
<dbReference type="PANTHER" id="PTHR33823">
    <property type="entry name" value="RNA POLYMERASE-BINDING TRANSCRIPTION FACTOR DKSA-RELATED"/>
    <property type="match status" value="1"/>
</dbReference>
<dbReference type="Pfam" id="PF01258">
    <property type="entry name" value="zf-dskA_traR"/>
    <property type="match status" value="1"/>
</dbReference>
<feature type="domain" description="Zinc finger DksA/TraR C4-type" evidence="6">
    <location>
        <begin position="83"/>
        <end position="108"/>
    </location>
</feature>
<dbReference type="AlphaFoldDB" id="A0A1G8LDJ8"/>
<feature type="compositionally biased region" description="Basic and acidic residues" evidence="5">
    <location>
        <begin position="21"/>
        <end position="33"/>
    </location>
</feature>
<reference evidence="7 8" key="1">
    <citation type="submission" date="2016-10" db="EMBL/GenBank/DDBJ databases">
        <authorList>
            <person name="de Groot N.N."/>
        </authorList>
    </citation>
    <scope>NUCLEOTIDE SEQUENCE [LARGE SCALE GENOMIC DNA]</scope>
    <source>
        <strain evidence="7 8">DSM 21771</strain>
    </source>
</reference>
<proteinExistence type="predicted"/>
<evidence type="ECO:0000313" key="7">
    <source>
        <dbReference type="EMBL" id="SDI53715.1"/>
    </source>
</evidence>
<evidence type="ECO:0000256" key="5">
    <source>
        <dbReference type="SAM" id="MobiDB-lite"/>
    </source>
</evidence>
<dbReference type="PROSITE" id="PS51128">
    <property type="entry name" value="ZF_DKSA_2"/>
    <property type="match status" value="1"/>
</dbReference>
<feature type="zinc finger region" description="dksA C4-type" evidence="4">
    <location>
        <begin position="86"/>
        <end position="110"/>
    </location>
</feature>
<dbReference type="InterPro" id="IPR014240">
    <property type="entry name" value="YteA"/>
</dbReference>
<evidence type="ECO:0000313" key="8">
    <source>
        <dbReference type="Proteomes" id="UP000198853"/>
    </source>
</evidence>
<dbReference type="SUPFAM" id="SSF109635">
    <property type="entry name" value="DnaK suppressor protein DksA, alpha-hairpin domain"/>
    <property type="match status" value="1"/>
</dbReference>
<dbReference type="InterPro" id="IPR000962">
    <property type="entry name" value="Znf_DskA_TraR"/>
</dbReference>
<evidence type="ECO:0000259" key="6">
    <source>
        <dbReference type="Pfam" id="PF01258"/>
    </source>
</evidence>
<dbReference type="Proteomes" id="UP000198853">
    <property type="component" value="Unassembled WGS sequence"/>
</dbReference>
<evidence type="ECO:0000256" key="2">
    <source>
        <dbReference type="ARBA" id="ARBA00022771"/>
    </source>
</evidence>
<gene>
    <name evidence="7" type="ORF">SAMN04488123_10336</name>
</gene>
<name>A0A1G8LDJ8_9BACI</name>
<dbReference type="SUPFAM" id="SSF57716">
    <property type="entry name" value="Glucocorticoid receptor-like (DNA-binding domain)"/>
    <property type="match status" value="1"/>
</dbReference>
<dbReference type="Gene3D" id="1.20.120.910">
    <property type="entry name" value="DksA, coiled-coil domain"/>
    <property type="match status" value="1"/>
</dbReference>
<accession>A0A1G8LDJ8</accession>
<keyword evidence="1" id="KW-0479">Metal-binding</keyword>
<dbReference type="NCBIfam" id="TIGR02890">
    <property type="entry name" value="bacill_yteA"/>
    <property type="match status" value="1"/>
</dbReference>
<keyword evidence="3" id="KW-0862">Zinc</keyword>
<protein>
    <submittedName>
        <fullName evidence="7">RNA polymerase-binding protein DksA</fullName>
    </submittedName>
</protein>
<feature type="compositionally biased region" description="Basic and acidic residues" evidence="5">
    <location>
        <begin position="111"/>
        <end position="123"/>
    </location>
</feature>
<keyword evidence="8" id="KW-1185">Reference proteome</keyword>
<dbReference type="PANTHER" id="PTHR33823:SF4">
    <property type="entry name" value="GENERAL STRESS PROTEIN 16O"/>
    <property type="match status" value="1"/>
</dbReference>
<evidence type="ECO:0000256" key="3">
    <source>
        <dbReference type="ARBA" id="ARBA00022833"/>
    </source>
</evidence>